<dbReference type="InterPro" id="IPR046357">
    <property type="entry name" value="PPIase_dom_sf"/>
</dbReference>
<proteinExistence type="predicted"/>
<sequence>MDRFRYLLFSVFPLFFISGAYAGNMDEDLMRLKVADAERCGWDTLPKFRHYCRAMEGKVWKELMVDAGGMDSLLHALYRESVERYSVKGWVKLEEISVRLSQHAAKREVAEACQRMDSIYACLQQGGSFDAFIKEHTVPVWRPVAGLLQEFSSRLERLEKGTYTTPFLSPLGVHIIRLADRKPAVSYEEAYPYLSIYAERLGRRNPALKQGLYAQWAAGHVEDGFLEKRLREVKDRLLVEWWDRRHPLPVPDERDLETYFEAHKGEYAWEFPHYKGAVIRCQNKKMASRIRKCLKKLPQAQWEEAFRIWKEANPEADAVIEVGLFQIGKNAYVDKLAFECGEFPHDVRYPYVCVMGKRLKKGPEDFRDVRKQVEKDYYRVQIMEQIGKSRQESLKLSGMTYKNR</sequence>
<keyword evidence="1 3" id="KW-0413">Isomerase</keyword>
<accession>F0R226</accession>
<dbReference type="EMBL" id="CP002530">
    <property type="protein sequence ID" value="ADY37492.1"/>
    <property type="molecule type" value="Genomic_DNA"/>
</dbReference>
<gene>
    <name evidence="3" type="ordered locus">Bacsa_2962</name>
</gene>
<dbReference type="Gene3D" id="3.10.50.40">
    <property type="match status" value="1"/>
</dbReference>
<dbReference type="Proteomes" id="UP000007486">
    <property type="component" value="Chromosome"/>
</dbReference>
<protein>
    <submittedName>
        <fullName evidence="3">Peptidyl-prolyl cis-trans isomerase</fullName>
    </submittedName>
</protein>
<dbReference type="PROSITE" id="PS50198">
    <property type="entry name" value="PPIC_PPIASE_2"/>
    <property type="match status" value="1"/>
</dbReference>
<evidence type="ECO:0000259" key="2">
    <source>
        <dbReference type="PROSITE" id="PS50198"/>
    </source>
</evidence>
<dbReference type="SUPFAM" id="SSF54534">
    <property type="entry name" value="FKBP-like"/>
    <property type="match status" value="1"/>
</dbReference>
<dbReference type="AlphaFoldDB" id="F0R226"/>
<dbReference type="eggNOG" id="COG0760">
    <property type="taxonomic scope" value="Bacteria"/>
</dbReference>
<dbReference type="OrthoDB" id="14196at2"/>
<evidence type="ECO:0000313" key="3">
    <source>
        <dbReference type="EMBL" id="ADY37492.1"/>
    </source>
</evidence>
<keyword evidence="4" id="KW-1185">Reference proteome</keyword>
<dbReference type="HOGENOM" id="CLU_019451_1_0_10"/>
<feature type="domain" description="PpiC" evidence="2">
    <location>
        <begin position="75"/>
        <end position="180"/>
    </location>
</feature>
<dbReference type="RefSeq" id="WP_013618865.1">
    <property type="nucleotide sequence ID" value="NC_015164.1"/>
</dbReference>
<keyword evidence="1" id="KW-0697">Rotamase</keyword>
<dbReference type="InterPro" id="IPR000297">
    <property type="entry name" value="PPIase_PpiC"/>
</dbReference>
<reference evidence="3 4" key="1">
    <citation type="journal article" date="2011" name="Stand. Genomic Sci.">
        <title>Complete genome sequence of Bacteroides salanitronis type strain (BL78).</title>
        <authorList>
            <person name="Gronow S."/>
            <person name="Held B."/>
            <person name="Lucas S."/>
            <person name="Lapidus A."/>
            <person name="Del Rio T.G."/>
            <person name="Nolan M."/>
            <person name="Tice H."/>
            <person name="Deshpande S."/>
            <person name="Cheng J.F."/>
            <person name="Pitluck S."/>
            <person name="Liolios K."/>
            <person name="Pagani I."/>
            <person name="Ivanova N."/>
            <person name="Mavromatis K."/>
            <person name="Pati A."/>
            <person name="Tapia R."/>
            <person name="Han C."/>
            <person name="Goodwin L."/>
            <person name="Chen A."/>
            <person name="Palaniappan K."/>
            <person name="Land M."/>
            <person name="Hauser L."/>
            <person name="Chang Y.J."/>
            <person name="Jeffries C.D."/>
            <person name="Brambilla E.M."/>
            <person name="Rohde M."/>
            <person name="Goker M."/>
            <person name="Detter J.C."/>
            <person name="Woyke T."/>
            <person name="Bristow J."/>
            <person name="Markowitz V."/>
            <person name="Hugenholtz P."/>
            <person name="Kyrpides N.C."/>
            <person name="Klenk H.P."/>
            <person name="Eisen J.A."/>
        </authorList>
    </citation>
    <scope>NUCLEOTIDE SEQUENCE [LARGE SCALE GENOMIC DNA]</scope>
    <source>
        <strain evidence="3 4">DSM 18170</strain>
    </source>
</reference>
<evidence type="ECO:0000313" key="4">
    <source>
        <dbReference type="Proteomes" id="UP000007486"/>
    </source>
</evidence>
<organism evidence="3 4">
    <name type="scientific">Phocaeicola salanitronis (strain DSM 18170 / JCM 13657 / CCUG 60908 / BL78)</name>
    <name type="common">Bacteroides salanitronis</name>
    <dbReference type="NCBI Taxonomy" id="667015"/>
    <lineage>
        <taxon>Bacteria</taxon>
        <taxon>Pseudomonadati</taxon>
        <taxon>Bacteroidota</taxon>
        <taxon>Bacteroidia</taxon>
        <taxon>Bacteroidales</taxon>
        <taxon>Bacteroidaceae</taxon>
        <taxon>Phocaeicola</taxon>
    </lineage>
</organism>
<name>F0R226_PHOSB</name>
<dbReference type="GO" id="GO:0003755">
    <property type="term" value="F:peptidyl-prolyl cis-trans isomerase activity"/>
    <property type="evidence" value="ECO:0007669"/>
    <property type="project" value="UniProtKB-KW"/>
</dbReference>
<dbReference type="KEGG" id="bsa:Bacsa_2962"/>
<dbReference type="Pfam" id="PF13145">
    <property type="entry name" value="Rotamase_2"/>
    <property type="match status" value="1"/>
</dbReference>
<evidence type="ECO:0000256" key="1">
    <source>
        <dbReference type="PROSITE-ProRule" id="PRU00278"/>
    </source>
</evidence>
<dbReference type="STRING" id="667015.Bacsa_2962"/>